<gene>
    <name evidence="2" type="ORF">NPX13_g2362</name>
</gene>
<evidence type="ECO:0000256" key="1">
    <source>
        <dbReference type="SAM" id="MobiDB-lite"/>
    </source>
</evidence>
<comment type="caution">
    <text evidence="2">The sequence shown here is derived from an EMBL/GenBank/DDBJ whole genome shotgun (WGS) entry which is preliminary data.</text>
</comment>
<organism evidence="2 3">
    <name type="scientific">Xylaria arbuscula</name>
    <dbReference type="NCBI Taxonomy" id="114810"/>
    <lineage>
        <taxon>Eukaryota</taxon>
        <taxon>Fungi</taxon>
        <taxon>Dikarya</taxon>
        <taxon>Ascomycota</taxon>
        <taxon>Pezizomycotina</taxon>
        <taxon>Sordariomycetes</taxon>
        <taxon>Xylariomycetidae</taxon>
        <taxon>Xylariales</taxon>
        <taxon>Xylariaceae</taxon>
        <taxon>Xylaria</taxon>
    </lineage>
</organism>
<accession>A0A9W8NKJ8</accession>
<name>A0A9W8NKJ8_9PEZI</name>
<dbReference type="Proteomes" id="UP001148614">
    <property type="component" value="Unassembled WGS sequence"/>
</dbReference>
<reference evidence="2" key="1">
    <citation type="submission" date="2022-07" db="EMBL/GenBank/DDBJ databases">
        <title>Genome Sequence of Xylaria arbuscula.</title>
        <authorList>
            <person name="Buettner E."/>
        </authorList>
    </citation>
    <scope>NUCLEOTIDE SEQUENCE</scope>
    <source>
        <strain evidence="2">VT107</strain>
    </source>
</reference>
<feature type="compositionally biased region" description="Basic and acidic residues" evidence="1">
    <location>
        <begin position="51"/>
        <end position="66"/>
    </location>
</feature>
<feature type="region of interest" description="Disordered" evidence="1">
    <location>
        <begin position="1"/>
        <end position="70"/>
    </location>
</feature>
<feature type="compositionally biased region" description="Polar residues" evidence="1">
    <location>
        <begin position="11"/>
        <end position="29"/>
    </location>
</feature>
<dbReference type="AlphaFoldDB" id="A0A9W8NKJ8"/>
<evidence type="ECO:0000313" key="2">
    <source>
        <dbReference type="EMBL" id="KAJ3578202.1"/>
    </source>
</evidence>
<proteinExistence type="predicted"/>
<protein>
    <submittedName>
        <fullName evidence="2">Uncharacterized protein</fullName>
    </submittedName>
</protein>
<dbReference type="VEuPathDB" id="FungiDB:F4678DRAFT_427186"/>
<evidence type="ECO:0000313" key="3">
    <source>
        <dbReference type="Proteomes" id="UP001148614"/>
    </source>
</evidence>
<dbReference type="EMBL" id="JANPWZ010000245">
    <property type="protein sequence ID" value="KAJ3578202.1"/>
    <property type="molecule type" value="Genomic_DNA"/>
</dbReference>
<keyword evidence="3" id="KW-1185">Reference proteome</keyword>
<feature type="region of interest" description="Disordered" evidence="1">
    <location>
        <begin position="137"/>
        <end position="166"/>
    </location>
</feature>
<sequence>MLPVGMHEATISGSTATNTDTPCHNSQLVGQDRPIGASENRALPHSTSTDSRCKQETRPTHKEERRSKRRRVTAFLARALHNLREAFVNYVSPARDGTGFLRNELQAREIADILYDDPGPWHEYGVLDSDVEDDRYYKSNDPKKRPRKWFQTSSDLKARRNETSSV</sequence>
<feature type="compositionally biased region" description="Basic and acidic residues" evidence="1">
    <location>
        <begin position="156"/>
        <end position="166"/>
    </location>
</feature>